<name>A0A1Q2L1D1_9BACL</name>
<accession>A0A1Q2L1D1</accession>
<keyword evidence="4" id="KW-1185">Reference proteome</keyword>
<dbReference type="RefSeq" id="WP_077590115.1">
    <property type="nucleotide sequence ID" value="NZ_CP019640.1"/>
</dbReference>
<dbReference type="GO" id="GO:0046872">
    <property type="term" value="F:metal ion binding"/>
    <property type="evidence" value="ECO:0007669"/>
    <property type="project" value="InterPro"/>
</dbReference>
<dbReference type="GO" id="GO:0005524">
    <property type="term" value="F:ATP binding"/>
    <property type="evidence" value="ECO:0007669"/>
    <property type="project" value="UniProtKB-UniRule"/>
</dbReference>
<keyword evidence="1" id="KW-0547">Nucleotide-binding</keyword>
<organism evidence="3 4">
    <name type="scientific">Planococcus lenghuensis</name>
    <dbReference type="NCBI Taxonomy" id="2213202"/>
    <lineage>
        <taxon>Bacteria</taxon>
        <taxon>Bacillati</taxon>
        <taxon>Bacillota</taxon>
        <taxon>Bacilli</taxon>
        <taxon>Bacillales</taxon>
        <taxon>Caryophanaceae</taxon>
        <taxon>Planococcus</taxon>
    </lineage>
</organism>
<gene>
    <name evidence="3" type="ORF">B0X71_14705</name>
</gene>
<evidence type="ECO:0000313" key="3">
    <source>
        <dbReference type="EMBL" id="AQQ54223.1"/>
    </source>
</evidence>
<reference evidence="3 4" key="1">
    <citation type="submission" date="2017-02" db="EMBL/GenBank/DDBJ databases">
        <title>The complete genomic sequence of a novel cold adapted crude oil-degrading bacterium Planococcus qaidamina Y42.</title>
        <authorList>
            <person name="Yang R."/>
        </authorList>
    </citation>
    <scope>NUCLEOTIDE SEQUENCE [LARGE SCALE GENOMIC DNA]</scope>
    <source>
        <strain evidence="3 4">Y42</strain>
    </source>
</reference>
<dbReference type="InterPro" id="IPR011761">
    <property type="entry name" value="ATP-grasp"/>
</dbReference>
<dbReference type="AlphaFoldDB" id="A0A1Q2L1D1"/>
<feature type="domain" description="ATP-grasp" evidence="2">
    <location>
        <begin position="113"/>
        <end position="301"/>
    </location>
</feature>
<dbReference type="EMBL" id="CP019640">
    <property type="protein sequence ID" value="AQQ54223.1"/>
    <property type="molecule type" value="Genomic_DNA"/>
</dbReference>
<evidence type="ECO:0000313" key="4">
    <source>
        <dbReference type="Proteomes" id="UP000188184"/>
    </source>
</evidence>
<dbReference type="KEGG" id="pmar:B0X71_14705"/>
<proteinExistence type="predicted"/>
<sequence>MGSNERAGLAVCRSLGRKGVFIDIVQMGTKTSAEKSMYVKNVFTIGNPRQSARKFMNELCRLLHDIDYDLLIPIDDAGCQICSVFRKQIEKNVIIALPPGETAIYAHNKEKLLELSGELGIPFPAYKTVHSEEDLIRCKDIPYPVYVKPVSSALIQEDTILNFTVKKVSGEEEMIRFCKEILPVSPIMIQETCEGTGAGLYLLAKDGEILSVTQQNRLHEPRDGGGSSYRCTVPVDPLLQEYTEKLIRRINWTGVAMVEFKGDPLTDNWAIMEINGRFWGSLPLTISSGLDYPFWLYQLYRNDLMAETLRLPTLHIRQRNLKKDLAWLVRELRNESGKLRVMSEWLTDFKYLLTGQEKLDVEDWRDIKPALYEWTSYKKQFLPRRKID</sequence>
<dbReference type="PROSITE" id="PS50975">
    <property type="entry name" value="ATP_GRASP"/>
    <property type="match status" value="1"/>
</dbReference>
<keyword evidence="1" id="KW-0067">ATP-binding</keyword>
<evidence type="ECO:0000259" key="2">
    <source>
        <dbReference type="PROSITE" id="PS50975"/>
    </source>
</evidence>
<protein>
    <recommendedName>
        <fullName evidence="2">ATP-grasp domain-containing protein</fullName>
    </recommendedName>
</protein>
<dbReference type="SUPFAM" id="SSF56059">
    <property type="entry name" value="Glutathione synthetase ATP-binding domain-like"/>
    <property type="match status" value="1"/>
</dbReference>
<dbReference type="Gene3D" id="3.30.470.20">
    <property type="entry name" value="ATP-grasp fold, B domain"/>
    <property type="match status" value="1"/>
</dbReference>
<dbReference type="Proteomes" id="UP000188184">
    <property type="component" value="Chromosome"/>
</dbReference>
<evidence type="ECO:0000256" key="1">
    <source>
        <dbReference type="PROSITE-ProRule" id="PRU00409"/>
    </source>
</evidence>